<dbReference type="Pfam" id="PF03876">
    <property type="entry name" value="SHS2_Rpb7-N"/>
    <property type="match status" value="1"/>
</dbReference>
<feature type="domain" description="RNA polymerase III subunit Rpc25" evidence="4">
    <location>
        <begin position="84"/>
        <end position="279"/>
    </location>
</feature>
<organism evidence="5 6">
    <name type="scientific">Nitzschia inconspicua</name>
    <dbReference type="NCBI Taxonomy" id="303405"/>
    <lineage>
        <taxon>Eukaryota</taxon>
        <taxon>Sar</taxon>
        <taxon>Stramenopiles</taxon>
        <taxon>Ochrophyta</taxon>
        <taxon>Bacillariophyta</taxon>
        <taxon>Bacillariophyceae</taxon>
        <taxon>Bacillariophycidae</taxon>
        <taxon>Bacillariales</taxon>
        <taxon>Bacillariaceae</taxon>
        <taxon>Nitzschia</taxon>
    </lineage>
</organism>
<feature type="compositionally biased region" description="Basic and acidic residues" evidence="2">
    <location>
        <begin position="225"/>
        <end position="237"/>
    </location>
</feature>
<comment type="similarity">
    <text evidence="1">Belongs to the eukaryotic RPB7/RPC8 RNA polymerase subunit family.</text>
</comment>
<feature type="region of interest" description="Disordered" evidence="2">
    <location>
        <begin position="133"/>
        <end position="171"/>
    </location>
</feature>
<name>A0A9K3LT30_9STRA</name>
<dbReference type="InterPro" id="IPR005576">
    <property type="entry name" value="Rpb7-like_N"/>
</dbReference>
<evidence type="ECO:0000256" key="1">
    <source>
        <dbReference type="ARBA" id="ARBA00009307"/>
    </source>
</evidence>
<dbReference type="Proteomes" id="UP000693970">
    <property type="component" value="Unassembled WGS sequence"/>
</dbReference>
<sequence length="287" mass="31928">MFIVTTIVDTIRLPPHTLSLPTLQALHNEIDLKYPNRVLMDVGLVICRYGECLKISNGSCVPGDGGCHHECVFRLVVFRPFVEEVLLGKIAKSTPDGIQVKLGDFFQDIHIPAYWMLRPSKFDEKSGLWVWSPDYGNDGDEQEDGDDDDDDDERQKNDGDNNQDEEEEQHYEMELHSEIRFKVKSIHFTQVTNTAKGVQATTTTTAHSYSFPKTNATGTGGSKDQAGDDGKEVDPDAIHPVSLRKRSTSVDLSDNLQRPSSMHIVASICEDGLGLTSWWTGGDGDDD</sequence>
<evidence type="ECO:0000313" key="5">
    <source>
        <dbReference type="EMBL" id="KAG7368018.1"/>
    </source>
</evidence>
<dbReference type="OrthoDB" id="10256606at2759"/>
<feature type="region of interest" description="Disordered" evidence="2">
    <location>
        <begin position="208"/>
        <end position="238"/>
    </location>
</feature>
<keyword evidence="5" id="KW-0240">DNA-directed RNA polymerase</keyword>
<dbReference type="AlphaFoldDB" id="A0A9K3LT30"/>
<dbReference type="InterPro" id="IPR013238">
    <property type="entry name" value="RNA_pol_III_Rbc25"/>
</dbReference>
<gene>
    <name evidence="5" type="ORF">IV203_030761</name>
</gene>
<dbReference type="CDD" id="cd04330">
    <property type="entry name" value="RNAP_III_Rpc25_N"/>
    <property type="match status" value="1"/>
</dbReference>
<feature type="domain" description="RNA polymerase Rpb7-like N-terminal" evidence="3">
    <location>
        <begin position="9"/>
        <end position="65"/>
    </location>
</feature>
<reference evidence="5" key="2">
    <citation type="submission" date="2021-04" db="EMBL/GenBank/DDBJ databases">
        <authorList>
            <person name="Podell S."/>
        </authorList>
    </citation>
    <scope>NUCLEOTIDE SEQUENCE</scope>
    <source>
        <strain evidence="5">Hildebrandi</strain>
    </source>
</reference>
<evidence type="ECO:0000259" key="3">
    <source>
        <dbReference type="Pfam" id="PF03876"/>
    </source>
</evidence>
<feature type="compositionally biased region" description="Polar residues" evidence="2">
    <location>
        <begin position="208"/>
        <end position="217"/>
    </location>
</feature>
<protein>
    <submittedName>
        <fullName evidence="5">DNA-directed RNA polymerase</fullName>
    </submittedName>
</protein>
<evidence type="ECO:0000313" key="6">
    <source>
        <dbReference type="Proteomes" id="UP000693970"/>
    </source>
</evidence>
<dbReference type="PANTHER" id="PTHR12709">
    <property type="entry name" value="DNA-DIRECTED RNA POLYMERASE II, III"/>
    <property type="match status" value="1"/>
</dbReference>
<evidence type="ECO:0000259" key="4">
    <source>
        <dbReference type="Pfam" id="PF08292"/>
    </source>
</evidence>
<dbReference type="PANTHER" id="PTHR12709:SF1">
    <property type="entry name" value="DNA-DIRECTED RNA POLYMERASE III SUBUNIT RPC8"/>
    <property type="match status" value="1"/>
</dbReference>
<dbReference type="InterPro" id="IPR045113">
    <property type="entry name" value="Rpb7-like"/>
</dbReference>
<dbReference type="GO" id="GO:0005666">
    <property type="term" value="C:RNA polymerase III complex"/>
    <property type="evidence" value="ECO:0007669"/>
    <property type="project" value="TreeGrafter"/>
</dbReference>
<proteinExistence type="inferred from homology"/>
<accession>A0A9K3LT30</accession>
<feature type="compositionally biased region" description="Acidic residues" evidence="2">
    <location>
        <begin position="137"/>
        <end position="152"/>
    </location>
</feature>
<dbReference type="Pfam" id="PF08292">
    <property type="entry name" value="RNA_pol_Rbc25"/>
    <property type="match status" value="1"/>
</dbReference>
<reference evidence="5" key="1">
    <citation type="journal article" date="2021" name="Sci. Rep.">
        <title>Diploid genomic architecture of Nitzschia inconspicua, an elite biomass production diatom.</title>
        <authorList>
            <person name="Oliver A."/>
            <person name="Podell S."/>
            <person name="Pinowska A."/>
            <person name="Traller J.C."/>
            <person name="Smith S.R."/>
            <person name="McClure R."/>
            <person name="Beliaev A."/>
            <person name="Bohutskyi P."/>
            <person name="Hill E.A."/>
            <person name="Rabines A."/>
            <person name="Zheng H."/>
            <person name="Allen L.Z."/>
            <person name="Kuo A."/>
            <person name="Grigoriev I.V."/>
            <person name="Allen A.E."/>
            <person name="Hazlebeck D."/>
            <person name="Allen E.E."/>
        </authorList>
    </citation>
    <scope>NUCLEOTIDE SEQUENCE</scope>
    <source>
        <strain evidence="5">Hildebrandi</strain>
    </source>
</reference>
<keyword evidence="6" id="KW-1185">Reference proteome</keyword>
<comment type="caution">
    <text evidence="5">The sequence shown here is derived from an EMBL/GenBank/DDBJ whole genome shotgun (WGS) entry which is preliminary data.</text>
</comment>
<dbReference type="GO" id="GO:0006384">
    <property type="term" value="P:transcription initiation at RNA polymerase III promoter"/>
    <property type="evidence" value="ECO:0007669"/>
    <property type="project" value="TreeGrafter"/>
</dbReference>
<dbReference type="EMBL" id="JAGRRH010000006">
    <property type="protein sequence ID" value="KAG7368018.1"/>
    <property type="molecule type" value="Genomic_DNA"/>
</dbReference>
<keyword evidence="5" id="KW-0804">Transcription</keyword>
<evidence type="ECO:0000256" key="2">
    <source>
        <dbReference type="SAM" id="MobiDB-lite"/>
    </source>
</evidence>